<comment type="caution">
    <text evidence="2">The sequence shown here is derived from an EMBL/GenBank/DDBJ whole genome shotgun (WGS) entry which is preliminary data.</text>
</comment>
<protein>
    <submittedName>
        <fullName evidence="2">Uncharacterized protein</fullName>
    </submittedName>
</protein>
<dbReference type="OrthoDB" id="5984724at2759"/>
<keyword evidence="3" id="KW-1185">Reference proteome</keyword>
<organism evidence="2 3">
    <name type="scientific">Allacma fusca</name>
    <dbReference type="NCBI Taxonomy" id="39272"/>
    <lineage>
        <taxon>Eukaryota</taxon>
        <taxon>Metazoa</taxon>
        <taxon>Ecdysozoa</taxon>
        <taxon>Arthropoda</taxon>
        <taxon>Hexapoda</taxon>
        <taxon>Collembola</taxon>
        <taxon>Symphypleona</taxon>
        <taxon>Sminthuridae</taxon>
        <taxon>Allacma</taxon>
    </lineage>
</organism>
<gene>
    <name evidence="2" type="ORF">AFUS01_LOCUS26654</name>
</gene>
<evidence type="ECO:0000256" key="1">
    <source>
        <dbReference type="SAM" id="MobiDB-lite"/>
    </source>
</evidence>
<evidence type="ECO:0000313" key="2">
    <source>
        <dbReference type="EMBL" id="CAG7816014.1"/>
    </source>
</evidence>
<feature type="compositionally biased region" description="Polar residues" evidence="1">
    <location>
        <begin position="13"/>
        <end position="23"/>
    </location>
</feature>
<dbReference type="AlphaFoldDB" id="A0A8J2PJD5"/>
<evidence type="ECO:0000313" key="3">
    <source>
        <dbReference type="Proteomes" id="UP000708208"/>
    </source>
</evidence>
<reference evidence="2" key="1">
    <citation type="submission" date="2021-06" db="EMBL/GenBank/DDBJ databases">
        <authorList>
            <person name="Hodson N. C."/>
            <person name="Mongue J. A."/>
            <person name="Jaron S. K."/>
        </authorList>
    </citation>
    <scope>NUCLEOTIDE SEQUENCE</scope>
</reference>
<proteinExistence type="predicted"/>
<feature type="non-terminal residue" evidence="2">
    <location>
        <position position="34"/>
    </location>
</feature>
<sequence>MEVNLKKLRKAFNGQTEQPTGHNTGCADVKLPKL</sequence>
<feature type="non-terminal residue" evidence="2">
    <location>
        <position position="1"/>
    </location>
</feature>
<dbReference type="EMBL" id="CAJVCH010358930">
    <property type="protein sequence ID" value="CAG7816014.1"/>
    <property type="molecule type" value="Genomic_DNA"/>
</dbReference>
<name>A0A8J2PJD5_9HEXA</name>
<dbReference type="Proteomes" id="UP000708208">
    <property type="component" value="Unassembled WGS sequence"/>
</dbReference>
<feature type="region of interest" description="Disordered" evidence="1">
    <location>
        <begin position="11"/>
        <end position="34"/>
    </location>
</feature>
<accession>A0A8J2PJD5</accession>